<keyword evidence="6" id="KW-1185">Reference proteome</keyword>
<proteinExistence type="inferred from homology"/>
<dbReference type="Gene3D" id="3.40.50.720">
    <property type="entry name" value="NAD(P)-binding Rossmann-like Domain"/>
    <property type="match status" value="1"/>
</dbReference>
<evidence type="ECO:0000313" key="5">
    <source>
        <dbReference type="EMBL" id="NMO95670.1"/>
    </source>
</evidence>
<dbReference type="PANTHER" id="PTHR43976">
    <property type="entry name" value="SHORT CHAIN DEHYDROGENASE"/>
    <property type="match status" value="1"/>
</dbReference>
<feature type="domain" description="Ketoreductase" evidence="4">
    <location>
        <begin position="7"/>
        <end position="188"/>
    </location>
</feature>
<dbReference type="SMART" id="SM00822">
    <property type="entry name" value="PKS_KR"/>
    <property type="match status" value="1"/>
</dbReference>
<comment type="similarity">
    <text evidence="1 3">Belongs to the short-chain dehydrogenases/reductases (SDR) family.</text>
</comment>
<keyword evidence="2" id="KW-0560">Oxidoreductase</keyword>
<dbReference type="PRINTS" id="PR00081">
    <property type="entry name" value="GDHRDH"/>
</dbReference>
<dbReference type="SUPFAM" id="SSF51735">
    <property type="entry name" value="NAD(P)-binding Rossmann-fold domains"/>
    <property type="match status" value="1"/>
</dbReference>
<name>A0A848M641_PAELE</name>
<comment type="caution">
    <text evidence="5">The sequence shown here is derived from an EMBL/GenBank/DDBJ whole genome shotgun (WGS) entry which is preliminary data.</text>
</comment>
<accession>A0A848M641</accession>
<dbReference type="GO" id="GO:0008206">
    <property type="term" value="P:bile acid metabolic process"/>
    <property type="evidence" value="ECO:0007669"/>
    <property type="project" value="UniProtKB-ARBA"/>
</dbReference>
<dbReference type="PROSITE" id="PS00061">
    <property type="entry name" value="ADH_SHORT"/>
    <property type="match status" value="1"/>
</dbReference>
<dbReference type="InterPro" id="IPR051911">
    <property type="entry name" value="SDR_oxidoreductase"/>
</dbReference>
<evidence type="ECO:0000313" key="6">
    <source>
        <dbReference type="Proteomes" id="UP000565468"/>
    </source>
</evidence>
<evidence type="ECO:0000259" key="4">
    <source>
        <dbReference type="SMART" id="SM00822"/>
    </source>
</evidence>
<sequence length="284" mass="31344">MSDLHGKTALVTGASSGFGRLIAVELAFRGYEVIAGVRRPESLTDLKAWAKESDVDQRIHGVMLDVCEPGQMEEVMAGIQHQFGRLDVLVNNAGEAIGGFVEEVKMDAWRRQFEVNVFGTIAMTRAALPLMREGEGGTIILMSSISGLIGFPGYGPYAASKFALEGLGESLAMELEQFGIRVVLVEPGAYATPIWEKGFRDSGPDEKSPYQDMMRSVLGFSSQTADSSRDPREVAELIGYIAEHPAPKFRYMLPASTRWTLAAKRLLPFRMFRRLVLSAIHRKR</sequence>
<dbReference type="NCBIfam" id="NF005372">
    <property type="entry name" value="PRK06914.1"/>
    <property type="match status" value="1"/>
</dbReference>
<protein>
    <submittedName>
        <fullName evidence="5">SDR family oxidoreductase</fullName>
    </submittedName>
</protein>
<dbReference type="EMBL" id="JABBPN010000005">
    <property type="protein sequence ID" value="NMO95670.1"/>
    <property type="molecule type" value="Genomic_DNA"/>
</dbReference>
<dbReference type="FunFam" id="3.40.50.720:FF:000084">
    <property type="entry name" value="Short-chain dehydrogenase reductase"/>
    <property type="match status" value="1"/>
</dbReference>
<dbReference type="InterPro" id="IPR036291">
    <property type="entry name" value="NAD(P)-bd_dom_sf"/>
</dbReference>
<evidence type="ECO:0000256" key="1">
    <source>
        <dbReference type="ARBA" id="ARBA00006484"/>
    </source>
</evidence>
<evidence type="ECO:0000256" key="2">
    <source>
        <dbReference type="ARBA" id="ARBA00023002"/>
    </source>
</evidence>
<dbReference type="GO" id="GO:0016491">
    <property type="term" value="F:oxidoreductase activity"/>
    <property type="evidence" value="ECO:0007669"/>
    <property type="project" value="UniProtKB-KW"/>
</dbReference>
<dbReference type="CDD" id="cd05374">
    <property type="entry name" value="17beta-HSD-like_SDR_c"/>
    <property type="match status" value="1"/>
</dbReference>
<dbReference type="InterPro" id="IPR057326">
    <property type="entry name" value="KR_dom"/>
</dbReference>
<dbReference type="PRINTS" id="PR00080">
    <property type="entry name" value="SDRFAMILY"/>
</dbReference>
<dbReference type="Proteomes" id="UP000565468">
    <property type="component" value="Unassembled WGS sequence"/>
</dbReference>
<dbReference type="InterPro" id="IPR002347">
    <property type="entry name" value="SDR_fam"/>
</dbReference>
<dbReference type="PANTHER" id="PTHR43976:SF16">
    <property type="entry name" value="SHORT-CHAIN DEHYDROGENASE_REDUCTASE FAMILY PROTEIN"/>
    <property type="match status" value="1"/>
</dbReference>
<dbReference type="Pfam" id="PF00106">
    <property type="entry name" value="adh_short"/>
    <property type="match status" value="1"/>
</dbReference>
<dbReference type="InterPro" id="IPR020904">
    <property type="entry name" value="Sc_DH/Rdtase_CS"/>
</dbReference>
<organism evidence="5 6">
    <name type="scientific">Paenibacillus lemnae</name>
    <dbReference type="NCBI Taxonomy" id="1330551"/>
    <lineage>
        <taxon>Bacteria</taxon>
        <taxon>Bacillati</taxon>
        <taxon>Bacillota</taxon>
        <taxon>Bacilli</taxon>
        <taxon>Bacillales</taxon>
        <taxon>Paenibacillaceae</taxon>
        <taxon>Paenibacillus</taxon>
    </lineage>
</organism>
<reference evidence="5 6" key="1">
    <citation type="submission" date="2020-04" db="EMBL/GenBank/DDBJ databases">
        <title>Paenibacillus algicola sp. nov., a novel marine bacterium producing alginate lyase.</title>
        <authorList>
            <person name="Huang H."/>
        </authorList>
    </citation>
    <scope>NUCLEOTIDE SEQUENCE [LARGE SCALE GENOMIC DNA]</scope>
    <source>
        <strain evidence="5 6">L7-75</strain>
    </source>
</reference>
<evidence type="ECO:0000256" key="3">
    <source>
        <dbReference type="RuleBase" id="RU000363"/>
    </source>
</evidence>
<gene>
    <name evidence="5" type="ORF">HII30_07775</name>
</gene>
<dbReference type="AlphaFoldDB" id="A0A848M641"/>